<dbReference type="GO" id="GO:0004813">
    <property type="term" value="F:alanine-tRNA ligase activity"/>
    <property type="evidence" value="ECO:0007669"/>
    <property type="project" value="UniProtKB-EC"/>
</dbReference>
<dbReference type="Gene3D" id="3.10.310.40">
    <property type="match status" value="1"/>
</dbReference>
<dbReference type="GO" id="GO:0046872">
    <property type="term" value="F:metal ion binding"/>
    <property type="evidence" value="ECO:0007669"/>
    <property type="project" value="UniProtKB-KW"/>
</dbReference>
<evidence type="ECO:0000256" key="6">
    <source>
        <dbReference type="ARBA" id="ARBA00022598"/>
    </source>
</evidence>
<dbReference type="PROSITE" id="PS50860">
    <property type="entry name" value="AA_TRNA_LIGASE_II_ALA"/>
    <property type="match status" value="1"/>
</dbReference>
<dbReference type="FunFam" id="3.30.54.20:FF:000001">
    <property type="entry name" value="Alanine--tRNA ligase"/>
    <property type="match status" value="1"/>
</dbReference>
<keyword evidence="11" id="KW-0694">RNA-binding</keyword>
<comment type="similarity">
    <text evidence="2">Belongs to the class-II aminoacyl-tRNA synthetase family.</text>
</comment>
<keyword evidence="12" id="KW-0648">Protein biosynthesis</keyword>
<keyword evidence="9" id="KW-0862">Zinc</keyword>
<dbReference type="EMBL" id="UINC01025113">
    <property type="protein sequence ID" value="SVB00095.1"/>
    <property type="molecule type" value="Genomic_DNA"/>
</dbReference>
<dbReference type="InterPro" id="IPR018164">
    <property type="entry name" value="Ala-tRNA-synth_IIc_N"/>
</dbReference>
<dbReference type="Pfam" id="PF07973">
    <property type="entry name" value="tRNA_SAD"/>
    <property type="match status" value="1"/>
</dbReference>
<keyword evidence="5" id="KW-0820">tRNA-binding</keyword>
<dbReference type="SUPFAM" id="SSF55186">
    <property type="entry name" value="ThrRS/AlaRS common domain"/>
    <property type="match status" value="1"/>
</dbReference>
<keyword evidence="10" id="KW-0067">ATP-binding</keyword>
<dbReference type="SMART" id="SM00863">
    <property type="entry name" value="tRNA_SAD"/>
    <property type="match status" value="1"/>
</dbReference>
<keyword evidence="7" id="KW-0479">Metal-binding</keyword>
<dbReference type="PANTHER" id="PTHR11777:SF9">
    <property type="entry name" value="ALANINE--TRNA LIGASE, CYTOPLASMIC"/>
    <property type="match status" value="1"/>
</dbReference>
<dbReference type="GO" id="GO:0005524">
    <property type="term" value="F:ATP binding"/>
    <property type="evidence" value="ECO:0007669"/>
    <property type="project" value="UniProtKB-KW"/>
</dbReference>
<dbReference type="Gene3D" id="2.40.30.130">
    <property type="match status" value="1"/>
</dbReference>
<dbReference type="GO" id="GO:0005829">
    <property type="term" value="C:cytosol"/>
    <property type="evidence" value="ECO:0007669"/>
    <property type="project" value="TreeGrafter"/>
</dbReference>
<evidence type="ECO:0000256" key="4">
    <source>
        <dbReference type="ARBA" id="ARBA00017959"/>
    </source>
</evidence>
<dbReference type="Pfam" id="PF01411">
    <property type="entry name" value="tRNA-synt_2c"/>
    <property type="match status" value="1"/>
</dbReference>
<dbReference type="InterPro" id="IPR009000">
    <property type="entry name" value="Transl_B-barrel_sf"/>
</dbReference>
<proteinExistence type="inferred from homology"/>
<evidence type="ECO:0000256" key="12">
    <source>
        <dbReference type="ARBA" id="ARBA00022917"/>
    </source>
</evidence>
<dbReference type="SUPFAM" id="SSF50447">
    <property type="entry name" value="Translation proteins"/>
    <property type="match status" value="1"/>
</dbReference>
<evidence type="ECO:0000256" key="2">
    <source>
        <dbReference type="ARBA" id="ARBA00008226"/>
    </source>
</evidence>
<dbReference type="FunFam" id="3.10.310.40:FF:000001">
    <property type="entry name" value="Alanine--tRNA ligase"/>
    <property type="match status" value="1"/>
</dbReference>
<keyword evidence="8" id="KW-0547">Nucleotide-binding</keyword>
<evidence type="ECO:0000256" key="1">
    <source>
        <dbReference type="ARBA" id="ARBA00001947"/>
    </source>
</evidence>
<evidence type="ECO:0000256" key="8">
    <source>
        <dbReference type="ARBA" id="ARBA00022741"/>
    </source>
</evidence>
<dbReference type="EC" id="6.1.1.7" evidence="3"/>
<evidence type="ECO:0000256" key="7">
    <source>
        <dbReference type="ARBA" id="ARBA00022723"/>
    </source>
</evidence>
<evidence type="ECO:0000256" key="13">
    <source>
        <dbReference type="ARBA" id="ARBA00023146"/>
    </source>
</evidence>
<organism evidence="15">
    <name type="scientific">marine metagenome</name>
    <dbReference type="NCBI Taxonomy" id="408172"/>
    <lineage>
        <taxon>unclassified sequences</taxon>
        <taxon>metagenomes</taxon>
        <taxon>ecological metagenomes</taxon>
    </lineage>
</organism>
<evidence type="ECO:0000256" key="10">
    <source>
        <dbReference type="ARBA" id="ARBA00022840"/>
    </source>
</evidence>
<dbReference type="Gene3D" id="6.10.250.550">
    <property type="match status" value="1"/>
</dbReference>
<evidence type="ECO:0000313" key="15">
    <source>
        <dbReference type="EMBL" id="SVB00095.1"/>
    </source>
</evidence>
<dbReference type="Pfam" id="PF02272">
    <property type="entry name" value="DHHA1"/>
    <property type="match status" value="1"/>
</dbReference>
<dbReference type="InterPro" id="IPR012947">
    <property type="entry name" value="tRNA_SAD"/>
</dbReference>
<protein>
    <recommendedName>
        <fullName evidence="4">Alanine--tRNA ligase</fullName>
        <ecNumber evidence="3">6.1.1.7</ecNumber>
    </recommendedName>
</protein>
<dbReference type="InterPro" id="IPR003156">
    <property type="entry name" value="DHHA1_dom"/>
</dbReference>
<evidence type="ECO:0000259" key="14">
    <source>
        <dbReference type="PROSITE" id="PS50860"/>
    </source>
</evidence>
<reference evidence="15" key="1">
    <citation type="submission" date="2018-05" db="EMBL/GenBank/DDBJ databases">
        <authorList>
            <person name="Lanie J.A."/>
            <person name="Ng W.-L."/>
            <person name="Kazmierczak K.M."/>
            <person name="Andrzejewski T.M."/>
            <person name="Davidsen T.M."/>
            <person name="Wayne K.J."/>
            <person name="Tettelin H."/>
            <person name="Glass J.I."/>
            <person name="Rusch D."/>
            <person name="Podicherti R."/>
            <person name="Tsui H.-C.T."/>
            <person name="Winkler M.E."/>
        </authorList>
    </citation>
    <scope>NUCLEOTIDE SEQUENCE</scope>
</reference>
<dbReference type="FunFam" id="3.30.980.10:FF:000004">
    <property type="entry name" value="Alanine--tRNA ligase, cytoplasmic"/>
    <property type="match status" value="1"/>
</dbReference>
<dbReference type="GO" id="GO:0000049">
    <property type="term" value="F:tRNA binding"/>
    <property type="evidence" value="ECO:0007669"/>
    <property type="project" value="UniProtKB-KW"/>
</dbReference>
<feature type="domain" description="Alanyl-transfer RNA synthetases family profile" evidence="14">
    <location>
        <begin position="1"/>
        <end position="243"/>
    </location>
</feature>
<gene>
    <name evidence="15" type="ORF">METZ01_LOCUS152949</name>
</gene>
<dbReference type="GO" id="GO:0006419">
    <property type="term" value="P:alanyl-tRNA aminoacylation"/>
    <property type="evidence" value="ECO:0007669"/>
    <property type="project" value="InterPro"/>
</dbReference>
<dbReference type="InterPro" id="IPR050058">
    <property type="entry name" value="Ala-tRNA_ligase"/>
</dbReference>
<dbReference type="GO" id="GO:0002161">
    <property type="term" value="F:aminoacyl-tRNA deacylase activity"/>
    <property type="evidence" value="ECO:0007669"/>
    <property type="project" value="TreeGrafter"/>
</dbReference>
<evidence type="ECO:0000256" key="3">
    <source>
        <dbReference type="ARBA" id="ARBA00013168"/>
    </source>
</evidence>
<evidence type="ECO:0000256" key="5">
    <source>
        <dbReference type="ARBA" id="ARBA00022555"/>
    </source>
</evidence>
<keyword evidence="13" id="KW-0030">Aminoacyl-tRNA synthetase</keyword>
<dbReference type="AlphaFoldDB" id="A0A382AEV0"/>
<dbReference type="Gene3D" id="3.30.980.10">
    <property type="entry name" value="Threonyl-trna Synthetase, Chain A, domain 2"/>
    <property type="match status" value="1"/>
</dbReference>
<comment type="cofactor">
    <cofactor evidence="1">
        <name>Zn(2+)</name>
        <dbReference type="ChEBI" id="CHEBI:29105"/>
    </cofactor>
</comment>
<feature type="non-terminal residue" evidence="15">
    <location>
        <position position="1"/>
    </location>
</feature>
<evidence type="ECO:0000256" key="11">
    <source>
        <dbReference type="ARBA" id="ARBA00022884"/>
    </source>
</evidence>
<dbReference type="InterPro" id="IPR018163">
    <property type="entry name" value="Thr/Ala-tRNA-synth_IIc_edit"/>
</dbReference>
<evidence type="ECO:0000256" key="9">
    <source>
        <dbReference type="ARBA" id="ARBA00022833"/>
    </source>
</evidence>
<keyword evidence="6" id="KW-0436">Ligase</keyword>
<dbReference type="Gene3D" id="3.30.54.20">
    <property type="match status" value="1"/>
</dbReference>
<name>A0A382AEV0_9ZZZZ</name>
<sequence>GQILAILKGSKPVNSANEGEEVELLMNQTPFYGESGGQIGDSGTAWNEAAQLNINNSTKPISELITHKAKITQGVIKKLDTLTLKVDSERRSETALHHSATHLLHAALKEVLGDHVKQAGSLVTAERLRFDYTHFSPLSPSEKHKIEERVNEKIRENLTVSTCELPIEKAVTEGALALFGEKYGDDVRVVSMGSFSKELCGGTHTEATGDIGLFKIVSEGGISSGVRRIEAVAGKSAYFAMQEENKTLISIRSLLKVSPEEEINRIKKVLEKSREMEKEISLLKEKLVSGKGPDLDNDTQKIGNMSLLVKQFEGMDAKTLRSFIDNAKNKIKSGVVIVGSTTNGKVLLAAGVTKDLEGSFHAGNILKEISSVVGGSGGGRPDMAQAGGIHTEKLEEALDRAREIIQNS</sequence>
<dbReference type="PANTHER" id="PTHR11777">
    <property type="entry name" value="ALANYL-TRNA SYNTHETASE"/>
    <property type="match status" value="1"/>
</dbReference>
<accession>A0A382AEV0</accession>
<dbReference type="InterPro" id="IPR018165">
    <property type="entry name" value="Ala-tRNA-synth_IIc_core"/>
</dbReference>